<proteinExistence type="predicted"/>
<dbReference type="EMBL" id="LNGD01000013">
    <property type="protein sequence ID" value="KYC53436.1"/>
    <property type="molecule type" value="Genomic_DNA"/>
</dbReference>
<gene>
    <name evidence="1" type="ORF">AMQ74_00389</name>
</gene>
<name>A0A150J880_9EURY</name>
<organism evidence="1 2">
    <name type="scientific">Candidatus Methanofastidiosum methylothiophilum</name>
    <dbReference type="NCBI Taxonomy" id="1705564"/>
    <lineage>
        <taxon>Archaea</taxon>
        <taxon>Methanobacteriati</taxon>
        <taxon>Methanobacteriota</taxon>
        <taxon>Stenosarchaea group</taxon>
        <taxon>Candidatus Methanofastidiosia</taxon>
        <taxon>Candidatus Methanofastidiosales</taxon>
        <taxon>Candidatus Methanofastidiosaceae</taxon>
        <taxon>Candidatus Methanofastidiosum</taxon>
    </lineage>
</organism>
<sequence length="48" mass="5743">MNPDYECDVHGIPMDEVERKQLPRNLMIRTFRCPLCGREKKSVEYGWT</sequence>
<dbReference type="AlphaFoldDB" id="A0A150J880"/>
<comment type="caution">
    <text evidence="1">The sequence shown here is derived from an EMBL/GenBank/DDBJ whole genome shotgun (WGS) entry which is preliminary data.</text>
</comment>
<reference evidence="1 2" key="1">
    <citation type="journal article" date="2016" name="ISME J.">
        <title>Chasing the elusive Euryarchaeota class WSA2: genomes reveal a uniquely fastidious methyl-reducing methanogen.</title>
        <authorList>
            <person name="Nobu M.K."/>
            <person name="Narihiro T."/>
            <person name="Kuroda K."/>
            <person name="Mei R."/>
            <person name="Liu W.T."/>
        </authorList>
    </citation>
    <scope>NUCLEOTIDE SEQUENCE [LARGE SCALE GENOMIC DNA]</scope>
    <source>
        <strain evidence="1">U1lsi0528_Bin089</strain>
    </source>
</reference>
<evidence type="ECO:0000313" key="1">
    <source>
        <dbReference type="EMBL" id="KYC53436.1"/>
    </source>
</evidence>
<evidence type="ECO:0000313" key="2">
    <source>
        <dbReference type="Proteomes" id="UP000075578"/>
    </source>
</evidence>
<accession>A0A150J880</accession>
<dbReference type="Proteomes" id="UP000075578">
    <property type="component" value="Unassembled WGS sequence"/>
</dbReference>
<protein>
    <submittedName>
        <fullName evidence="1">Uncharacterized protein</fullName>
    </submittedName>
</protein>